<evidence type="ECO:0000313" key="2">
    <source>
        <dbReference type="WBParaSite" id="Hba_11016"/>
    </source>
</evidence>
<evidence type="ECO:0000313" key="1">
    <source>
        <dbReference type="Proteomes" id="UP000095283"/>
    </source>
</evidence>
<dbReference type="AlphaFoldDB" id="A0A1I7X0E0"/>
<dbReference type="WBParaSite" id="Hba_11016">
    <property type="protein sequence ID" value="Hba_11016"/>
    <property type="gene ID" value="Hba_11016"/>
</dbReference>
<keyword evidence="1" id="KW-1185">Reference proteome</keyword>
<name>A0A1I7X0E0_HETBA</name>
<reference evidence="2" key="1">
    <citation type="submission" date="2016-11" db="UniProtKB">
        <authorList>
            <consortium name="WormBaseParasite"/>
        </authorList>
    </citation>
    <scope>IDENTIFICATION</scope>
</reference>
<protein>
    <submittedName>
        <fullName evidence="2">Fimbrial protein</fullName>
    </submittedName>
</protein>
<organism evidence="1 2">
    <name type="scientific">Heterorhabditis bacteriophora</name>
    <name type="common">Entomopathogenic nematode worm</name>
    <dbReference type="NCBI Taxonomy" id="37862"/>
    <lineage>
        <taxon>Eukaryota</taxon>
        <taxon>Metazoa</taxon>
        <taxon>Ecdysozoa</taxon>
        <taxon>Nematoda</taxon>
        <taxon>Chromadorea</taxon>
        <taxon>Rhabditida</taxon>
        <taxon>Rhabditina</taxon>
        <taxon>Rhabditomorpha</taxon>
        <taxon>Strongyloidea</taxon>
        <taxon>Heterorhabditidae</taxon>
        <taxon>Heterorhabditis</taxon>
    </lineage>
</organism>
<proteinExistence type="predicted"/>
<dbReference type="Proteomes" id="UP000095283">
    <property type="component" value="Unplaced"/>
</dbReference>
<accession>A0A1I7X0E0</accession>
<sequence>MWPIIFGIVNVLYMNRYFYILYYFSQIDIIISRYFVTEMCLKPRSHLTAPE</sequence>